<evidence type="ECO:0000256" key="4">
    <source>
        <dbReference type="ARBA" id="ARBA00022692"/>
    </source>
</evidence>
<dbReference type="GO" id="GO:0015990">
    <property type="term" value="P:electron transport coupled proton transport"/>
    <property type="evidence" value="ECO:0007669"/>
    <property type="project" value="TreeGrafter"/>
</dbReference>
<name>A0A4V5P854_MONMO</name>
<reference evidence="18" key="1">
    <citation type="journal article" date="2019" name="IScience">
        <title>Narwhal Genome Reveals Long-Term Low Genetic Diversity despite Current Large Abundance Size.</title>
        <authorList>
            <person name="Westbury M.V."/>
            <person name="Petersen B."/>
            <person name="Garde E."/>
            <person name="Heide-Jorgensen M.P."/>
            <person name="Lorenzen E.D."/>
        </authorList>
    </citation>
    <scope>NUCLEOTIDE SEQUENCE [LARGE SCALE GENOMIC DNA]</scope>
</reference>
<dbReference type="Proteomes" id="UP000308365">
    <property type="component" value="Unassembled WGS sequence"/>
</dbReference>
<gene>
    <name evidence="17" type="ORF">EI555_001319</name>
</gene>
<evidence type="ECO:0000313" key="17">
    <source>
        <dbReference type="EMBL" id="TKC35800.1"/>
    </source>
</evidence>
<evidence type="ECO:0000256" key="2">
    <source>
        <dbReference type="ARBA" id="ARBA00022448"/>
    </source>
</evidence>
<dbReference type="PANTHER" id="PTHR42829:SF2">
    <property type="entry name" value="NADH-UBIQUINONE OXIDOREDUCTASE CHAIN 5"/>
    <property type="match status" value="1"/>
</dbReference>
<keyword evidence="8 13" id="KW-0496">Mitochondrion</keyword>
<evidence type="ECO:0000256" key="13">
    <source>
        <dbReference type="RuleBase" id="RU003375"/>
    </source>
</evidence>
<feature type="transmembrane region" description="Helical" evidence="15">
    <location>
        <begin position="658"/>
        <end position="676"/>
    </location>
</feature>
<dbReference type="GO" id="GO:0008137">
    <property type="term" value="F:NADH dehydrogenase (ubiquinone) activity"/>
    <property type="evidence" value="ECO:0007669"/>
    <property type="project" value="UniProtKB-EC"/>
</dbReference>
<feature type="transmembrane region" description="Helical" evidence="15">
    <location>
        <begin position="239"/>
        <end position="264"/>
    </location>
</feature>
<evidence type="ECO:0000259" key="16">
    <source>
        <dbReference type="PROSITE" id="PS50253"/>
    </source>
</evidence>
<evidence type="ECO:0000256" key="6">
    <source>
        <dbReference type="ARBA" id="ARBA00022982"/>
    </source>
</evidence>
<feature type="transmembrane region" description="Helical" evidence="15">
    <location>
        <begin position="602"/>
        <end position="623"/>
    </location>
</feature>
<dbReference type="EMBL" id="RWIC01001434">
    <property type="protein sequence ID" value="TKC35800.1"/>
    <property type="molecule type" value="Genomic_DNA"/>
</dbReference>
<comment type="function">
    <text evidence="10">Core subunit of the mitochondrial membrane respiratory chain NADH dehydrogenase (Complex I) which catalyzes electron transfer from NADH through the respiratory chain, using ubiquinone as an electron acceptor. Essential for the catalytic activity and assembly of complex I.</text>
</comment>
<dbReference type="Pfam" id="PF00510">
    <property type="entry name" value="COX3"/>
    <property type="match status" value="1"/>
</dbReference>
<protein>
    <recommendedName>
        <fullName evidence="13">Cytochrome c oxidase subunit 3</fullName>
    </recommendedName>
</protein>
<feature type="transmembrane region" description="Helical" evidence="15">
    <location>
        <begin position="327"/>
        <end position="347"/>
    </location>
</feature>
<dbReference type="InterPro" id="IPR013833">
    <property type="entry name" value="Cyt_c_oxidase_su3_a-hlx"/>
</dbReference>
<dbReference type="PANTHER" id="PTHR42829">
    <property type="entry name" value="NADH-UBIQUINONE OXIDOREDUCTASE CHAIN 5"/>
    <property type="match status" value="1"/>
</dbReference>
<feature type="compositionally biased region" description="Basic and acidic residues" evidence="14">
    <location>
        <begin position="97"/>
        <end position="114"/>
    </location>
</feature>
<feature type="transmembrane region" description="Helical" evidence="15">
    <location>
        <begin position="819"/>
        <end position="838"/>
    </location>
</feature>
<keyword evidence="2" id="KW-0813">Transport</keyword>
<keyword evidence="9 15" id="KW-0472">Membrane</keyword>
<feature type="transmembrane region" description="Helical" evidence="15">
    <location>
        <begin position="199"/>
        <end position="219"/>
    </location>
</feature>
<feature type="region of interest" description="Disordered" evidence="14">
    <location>
        <begin position="94"/>
        <end position="129"/>
    </location>
</feature>
<comment type="similarity">
    <text evidence="13">Belongs to the cytochrome c oxidase subunit 3 family.</text>
</comment>
<feature type="domain" description="Heme-copper oxidase subunit III family profile" evidence="16">
    <location>
        <begin position="182"/>
        <end position="219"/>
    </location>
</feature>
<dbReference type="GO" id="GO:0004129">
    <property type="term" value="F:cytochrome-c oxidase activity"/>
    <property type="evidence" value="ECO:0007669"/>
    <property type="project" value="UniProtKB-EC"/>
</dbReference>
<dbReference type="InterPro" id="IPR035973">
    <property type="entry name" value="Cyt_c_oxidase_su3-like_sf"/>
</dbReference>
<keyword evidence="3" id="KW-0679">Respiratory chain</keyword>
<evidence type="ECO:0000256" key="8">
    <source>
        <dbReference type="ARBA" id="ARBA00023128"/>
    </source>
</evidence>
<evidence type="ECO:0000256" key="14">
    <source>
        <dbReference type="SAM" id="MobiDB-lite"/>
    </source>
</evidence>
<accession>A0A4V5P854</accession>
<keyword evidence="4 13" id="KW-0812">Transmembrane</keyword>
<feature type="non-terminal residue" evidence="17">
    <location>
        <position position="926"/>
    </location>
</feature>
<keyword evidence="6" id="KW-0249">Electron transport</keyword>
<organism evidence="17 18">
    <name type="scientific">Monodon monoceros</name>
    <name type="common">Narwhal</name>
    <name type="synonym">Ceratodon monodon</name>
    <dbReference type="NCBI Taxonomy" id="40151"/>
    <lineage>
        <taxon>Eukaryota</taxon>
        <taxon>Metazoa</taxon>
        <taxon>Chordata</taxon>
        <taxon>Craniata</taxon>
        <taxon>Vertebrata</taxon>
        <taxon>Euteleostomi</taxon>
        <taxon>Mammalia</taxon>
        <taxon>Eutheria</taxon>
        <taxon>Laurasiatheria</taxon>
        <taxon>Artiodactyla</taxon>
        <taxon>Whippomorpha</taxon>
        <taxon>Cetacea</taxon>
        <taxon>Odontoceti</taxon>
        <taxon>Monodontidae</taxon>
        <taxon>Monodon</taxon>
    </lineage>
</organism>
<evidence type="ECO:0000256" key="10">
    <source>
        <dbReference type="ARBA" id="ARBA00024313"/>
    </source>
</evidence>
<evidence type="ECO:0000256" key="11">
    <source>
        <dbReference type="ARBA" id="ARBA00049512"/>
    </source>
</evidence>
<comment type="subcellular location">
    <subcellularLocation>
        <location evidence="1">Mitochondrion inner membrane</location>
        <topology evidence="1">Multi-pass membrane protein</topology>
    </subcellularLocation>
</comment>
<evidence type="ECO:0000256" key="15">
    <source>
        <dbReference type="SAM" id="Phobius"/>
    </source>
</evidence>
<evidence type="ECO:0000256" key="12">
    <source>
        <dbReference type="ARBA" id="ARBA00049551"/>
    </source>
</evidence>
<dbReference type="AlphaFoldDB" id="A0A4V5P854"/>
<dbReference type="InterPro" id="IPR000298">
    <property type="entry name" value="Cyt_c_oxidase-like_su3"/>
</dbReference>
<evidence type="ECO:0000313" key="18">
    <source>
        <dbReference type="Proteomes" id="UP000308365"/>
    </source>
</evidence>
<evidence type="ECO:0000256" key="1">
    <source>
        <dbReference type="ARBA" id="ARBA00004448"/>
    </source>
</evidence>
<comment type="caution">
    <text evidence="17">The sequence shown here is derived from an EMBL/GenBank/DDBJ whole genome shotgun (WGS) entry which is preliminary data.</text>
</comment>
<comment type="catalytic activity">
    <reaction evidence="12">
        <text>a ubiquinone + NADH + 5 H(+)(in) = a ubiquinol + NAD(+) + 4 H(+)(out)</text>
        <dbReference type="Rhea" id="RHEA:29091"/>
        <dbReference type="Rhea" id="RHEA-COMP:9565"/>
        <dbReference type="Rhea" id="RHEA-COMP:9566"/>
        <dbReference type="ChEBI" id="CHEBI:15378"/>
        <dbReference type="ChEBI" id="CHEBI:16389"/>
        <dbReference type="ChEBI" id="CHEBI:17976"/>
        <dbReference type="ChEBI" id="CHEBI:57540"/>
        <dbReference type="ChEBI" id="CHEBI:57945"/>
        <dbReference type="EC" id="7.1.1.2"/>
    </reaction>
</comment>
<dbReference type="PROSITE" id="PS50253">
    <property type="entry name" value="COX3"/>
    <property type="match status" value="1"/>
</dbReference>
<feature type="transmembrane region" description="Helical" evidence="15">
    <location>
        <begin position="682"/>
        <end position="704"/>
    </location>
</feature>
<feature type="compositionally biased region" description="Polar residues" evidence="14">
    <location>
        <begin position="115"/>
        <end position="129"/>
    </location>
</feature>
<evidence type="ECO:0000256" key="3">
    <source>
        <dbReference type="ARBA" id="ARBA00022660"/>
    </source>
</evidence>
<evidence type="ECO:0000256" key="7">
    <source>
        <dbReference type="ARBA" id="ARBA00022989"/>
    </source>
</evidence>
<feature type="transmembrane region" description="Helical" evidence="15">
    <location>
        <begin position="725"/>
        <end position="745"/>
    </location>
</feature>
<dbReference type="Gene3D" id="1.20.120.80">
    <property type="entry name" value="Cytochrome c oxidase, subunit III, four-helix bundle"/>
    <property type="match status" value="1"/>
</dbReference>
<feature type="transmembrane region" description="Helical" evidence="15">
    <location>
        <begin position="789"/>
        <end position="807"/>
    </location>
</feature>
<dbReference type="GO" id="GO:0005743">
    <property type="term" value="C:mitochondrial inner membrane"/>
    <property type="evidence" value="ECO:0007669"/>
    <property type="project" value="UniProtKB-SubCell"/>
</dbReference>
<comment type="function">
    <text evidence="13">Component of the cytochrome c oxidase, the last enzyme in the mitochondrial electron transport chain which drives oxidative phosphorylation. The respiratory chain contains 3 multisubunit complexes succinate dehydrogenase (complex II, CII), ubiquinol-cytochrome c oxidoreductase (cytochrome b-c1 complex, complex III, CIII) and cytochrome c oxidase (complex IV, CIV), that cooperate to transfer electrons derived from NADH and succinate to molecular oxygen, creating an electrochemical gradient over the inner membrane that drives transmembrane transport and the ATP synthase. Cytochrome c oxidase is the component of the respiratory chain that catalyzes the reduction of oxygen to water. Electrons originating from reduced cytochrome c in the intermembrane space (IMS) are transferred via the dinuclear copper A center (CU(A)) of subunit 2 and heme A of subunit 1 to the active site in subunit 1, a binuclear center (BNC) formed by heme A3 and copper B (CU(B)). The BNC reduces molecular oxygen to 2 water molecules using 4 electrons from cytochrome c in the IMS and 4 protons from the mitochondrial matrix.</text>
</comment>
<dbReference type="SUPFAM" id="SSF81452">
    <property type="entry name" value="Cytochrome c oxidase subunit III-like"/>
    <property type="match status" value="1"/>
</dbReference>
<dbReference type="Pfam" id="PF00361">
    <property type="entry name" value="Proton_antipo_M"/>
    <property type="match status" value="2"/>
</dbReference>
<feature type="transmembrane region" description="Helical" evidence="15">
    <location>
        <begin position="629"/>
        <end position="651"/>
    </location>
</feature>
<sequence length="926" mass="104193">MFKGLREVEKWQGKDLLGGEKSRETQSRYKGHKEGLTYSFVTKATFQYKRNIVEIPERRNTATGANSEWVPTPFKWHNLTAICSGHLPPFEASPFHPKVEREKKKDGRELKREAASSTGHMTNSQHYGRPLTNTSNWGDNPCASKHQHIHSSHYIYHSRPTHYPRICCRYNSSLCIYPLTSEYYEAPFTISDGVYGSTFFIATGFHGLHVIIGSTFLIFTDIPVPPNILTTLLRGHDVITILAALTILNSHFTLASIIPIVLLSIPLKEPLIRKKFYITILIMLQTLLLVTFTATELTLFYIIFEATLVPTLITITRWGNQTERLNAGLYFLFYTLAGSLPLLYFNIEPNQYPTLGPTVYSIPFPYAFLMRDNHNQLYLSTSNRPKITHRILLSQPYSTTSLTNLALPPTINLIGELFVVISTFSWSNLTIILIGANIVITALCSMYILITTQRSKYTHHIDNIMPSCTREHALIALQYPSTSTPVTKPPNNLGSPILLFLNYIHTGGIVHHMIHYRILNMIYTLRSLYQQILQLSCLLDDDMVEQMQTQLLFKQSYITELGMLDSLYQWHGLVLAAAGKSSQFGLHPWLPSAIEGPTPVSALLHTSTIVAAGIFLLIRFYPLTENNKLIQTIMLCLGALTILFTAICALTQNDIKKIITFSTSSQLGLMIVTIGVNQPHLAFSHICTHTFFKAILFICSGSIIHNLNNKQDIRKIGGLFKTLPFTATALIIGCLVLTGIPFLTGFYSKDLIIETATTTRIIFFALLGQRCFSPSAPINENNPLLVNSIKRLLIGSIFAGFLISNGIPPTTIPLITIPLYLKLAALAVTALGFVLAIFPHHHIPLISPSKPINKPKISNLLTRLNLTRKYPTKDYSLHSTKILHTTKQREKLLYHTQRTAMKDWEINDGGGTGGYEVEWGWHKMRK</sequence>
<feature type="transmembrane region" description="Helical" evidence="15">
    <location>
        <begin position="429"/>
        <end position="450"/>
    </location>
</feature>
<evidence type="ECO:0000256" key="9">
    <source>
        <dbReference type="ARBA" id="ARBA00023136"/>
    </source>
</evidence>
<proteinExistence type="inferred from homology"/>
<dbReference type="GO" id="GO:0042773">
    <property type="term" value="P:ATP synthesis coupled electron transport"/>
    <property type="evidence" value="ECO:0007669"/>
    <property type="project" value="InterPro"/>
</dbReference>
<dbReference type="PRINTS" id="PR01434">
    <property type="entry name" value="NADHDHGNASE5"/>
</dbReference>
<dbReference type="InterPro" id="IPR003945">
    <property type="entry name" value="NU5C-like"/>
</dbReference>
<dbReference type="InterPro" id="IPR001750">
    <property type="entry name" value="ND/Mrp_TM"/>
</dbReference>
<keyword evidence="7 15" id="KW-1133">Transmembrane helix</keyword>
<comment type="catalytic activity">
    <reaction evidence="11">
        <text>4 Fe(II)-[cytochrome c] + O2 + 8 H(+)(in) = 4 Fe(III)-[cytochrome c] + 2 H2O + 4 H(+)(out)</text>
        <dbReference type="Rhea" id="RHEA:11436"/>
        <dbReference type="Rhea" id="RHEA-COMP:10350"/>
        <dbReference type="Rhea" id="RHEA-COMP:14399"/>
        <dbReference type="ChEBI" id="CHEBI:15377"/>
        <dbReference type="ChEBI" id="CHEBI:15378"/>
        <dbReference type="ChEBI" id="CHEBI:15379"/>
        <dbReference type="ChEBI" id="CHEBI:29033"/>
        <dbReference type="ChEBI" id="CHEBI:29034"/>
        <dbReference type="EC" id="7.1.1.9"/>
    </reaction>
    <physiologicalReaction direction="left-to-right" evidence="11">
        <dbReference type="Rhea" id="RHEA:11437"/>
    </physiologicalReaction>
</comment>
<dbReference type="GO" id="GO:0003954">
    <property type="term" value="F:NADH dehydrogenase activity"/>
    <property type="evidence" value="ECO:0007669"/>
    <property type="project" value="TreeGrafter"/>
</dbReference>
<evidence type="ECO:0000256" key="5">
    <source>
        <dbReference type="ARBA" id="ARBA00022792"/>
    </source>
</evidence>
<keyword evidence="5" id="KW-0999">Mitochondrion inner membrane</keyword>